<keyword evidence="9" id="KW-0862">Zinc</keyword>
<dbReference type="SUPFAM" id="SSF57756">
    <property type="entry name" value="Retrovirus zinc finger-like domains"/>
    <property type="match status" value="1"/>
</dbReference>
<keyword evidence="8" id="KW-0695">RNA-directed DNA polymerase</keyword>
<sequence>MVRLLYELGADISLKQVFLSSIPASLVGAGERLLQARGKRVINCTVGEIQQEIHVTLEDACMKKRVIREVLKGDKSMEKACKRPELYIKCSSKDKTCSYPTKKKKHYKKWKMLKAKSKRYSGKIWKYLRKKRRFGKKYKSFRCYICNRPDHFAKNCPRALKQGVKLVQDLQLPNQEEEALQEVENVESKVQKISWKDMEVPEEEAKVRKEVQILQGIWFSLAQEEHSGWLGYHNQDKQAQDDAKRVRFKPYFQLYVQTPRLFMAQEDEVKQILSELLANGQYQPEPHVAQELLKYPEESLTKKKIQQFLSTVNFLRDFLPKIAKLTCPLEKMLKDASAWSPTQTKAIKELKAQLQSLPPLQIRFTGKKILQTDASDRYWGVVLLEELNGKRHICGYRSGRFKPSEQYYHSTFKEILAVMNGIKKFEFYLVGYKFLVEMDMSSFPKMLKFKQKQLSHPQLLRWAEWFSKFDFEVEHINEKHNTLVDFLSRNKQALTRQTLQVLPIICMFSRLQFTTL</sequence>
<keyword evidence="4" id="KW-0540">Nuclease</keyword>
<keyword evidence="9" id="KW-0479">Metal-binding</keyword>
<dbReference type="InterPro" id="IPR043502">
    <property type="entry name" value="DNA/RNA_pol_sf"/>
</dbReference>
<dbReference type="STRING" id="22663.A0A2I0KSC6"/>
<keyword evidence="2" id="KW-0808">Transferase</keyword>
<keyword evidence="5" id="KW-0064">Aspartyl protease</keyword>
<evidence type="ECO:0000256" key="9">
    <source>
        <dbReference type="PROSITE-ProRule" id="PRU00047"/>
    </source>
</evidence>
<keyword evidence="6" id="KW-0255">Endonuclease</keyword>
<dbReference type="GO" id="GO:0004190">
    <property type="term" value="F:aspartic-type endopeptidase activity"/>
    <property type="evidence" value="ECO:0007669"/>
    <property type="project" value="UniProtKB-KW"/>
</dbReference>
<comment type="caution">
    <text evidence="11">The sequence shown here is derived from an EMBL/GenBank/DDBJ whole genome shotgun (WGS) entry which is preliminary data.</text>
</comment>
<evidence type="ECO:0000256" key="8">
    <source>
        <dbReference type="ARBA" id="ARBA00022918"/>
    </source>
</evidence>
<dbReference type="AlphaFoldDB" id="A0A2I0KSC6"/>
<evidence type="ECO:0000256" key="3">
    <source>
        <dbReference type="ARBA" id="ARBA00022695"/>
    </source>
</evidence>
<dbReference type="GO" id="GO:0003676">
    <property type="term" value="F:nucleic acid binding"/>
    <property type="evidence" value="ECO:0007669"/>
    <property type="project" value="InterPro"/>
</dbReference>
<evidence type="ECO:0000256" key="5">
    <source>
        <dbReference type="ARBA" id="ARBA00022750"/>
    </source>
</evidence>
<keyword evidence="1" id="KW-0645">Protease</keyword>
<keyword evidence="7" id="KW-0378">Hydrolase</keyword>
<name>A0A2I0KSC6_PUNGR</name>
<evidence type="ECO:0000256" key="1">
    <source>
        <dbReference type="ARBA" id="ARBA00022670"/>
    </source>
</evidence>
<dbReference type="InterPro" id="IPR043128">
    <property type="entry name" value="Rev_trsase/Diguanyl_cyclase"/>
</dbReference>
<keyword evidence="3" id="KW-0548">Nucleotidyltransferase</keyword>
<dbReference type="EMBL" id="PGOL01000387">
    <property type="protein sequence ID" value="PKI71203.1"/>
    <property type="molecule type" value="Genomic_DNA"/>
</dbReference>
<dbReference type="InterPro" id="IPR041373">
    <property type="entry name" value="RT_RNaseH"/>
</dbReference>
<feature type="domain" description="CCHC-type" evidence="10">
    <location>
        <begin position="142"/>
        <end position="158"/>
    </location>
</feature>
<dbReference type="GO" id="GO:0004519">
    <property type="term" value="F:endonuclease activity"/>
    <property type="evidence" value="ECO:0007669"/>
    <property type="project" value="UniProtKB-KW"/>
</dbReference>
<dbReference type="InterPro" id="IPR036875">
    <property type="entry name" value="Znf_CCHC_sf"/>
</dbReference>
<dbReference type="InterPro" id="IPR001878">
    <property type="entry name" value="Znf_CCHC"/>
</dbReference>
<dbReference type="SUPFAM" id="SSF56672">
    <property type="entry name" value="DNA/RNA polymerases"/>
    <property type="match status" value="1"/>
</dbReference>
<evidence type="ECO:0000313" key="12">
    <source>
        <dbReference type="Proteomes" id="UP000233551"/>
    </source>
</evidence>
<dbReference type="GO" id="GO:0003964">
    <property type="term" value="F:RNA-directed DNA polymerase activity"/>
    <property type="evidence" value="ECO:0007669"/>
    <property type="project" value="UniProtKB-KW"/>
</dbReference>
<dbReference type="Gene3D" id="4.10.60.10">
    <property type="entry name" value="Zinc finger, CCHC-type"/>
    <property type="match status" value="1"/>
</dbReference>
<dbReference type="SMART" id="SM00343">
    <property type="entry name" value="ZnF_C2HC"/>
    <property type="match status" value="1"/>
</dbReference>
<dbReference type="Gene3D" id="3.30.70.270">
    <property type="match status" value="1"/>
</dbReference>
<dbReference type="PROSITE" id="PS50158">
    <property type="entry name" value="ZF_CCHC"/>
    <property type="match status" value="1"/>
</dbReference>
<organism evidence="11 12">
    <name type="scientific">Punica granatum</name>
    <name type="common">Pomegranate</name>
    <dbReference type="NCBI Taxonomy" id="22663"/>
    <lineage>
        <taxon>Eukaryota</taxon>
        <taxon>Viridiplantae</taxon>
        <taxon>Streptophyta</taxon>
        <taxon>Embryophyta</taxon>
        <taxon>Tracheophyta</taxon>
        <taxon>Spermatophyta</taxon>
        <taxon>Magnoliopsida</taxon>
        <taxon>eudicotyledons</taxon>
        <taxon>Gunneridae</taxon>
        <taxon>Pentapetalae</taxon>
        <taxon>rosids</taxon>
        <taxon>malvids</taxon>
        <taxon>Myrtales</taxon>
        <taxon>Lythraceae</taxon>
        <taxon>Punica</taxon>
    </lineage>
</organism>
<keyword evidence="9" id="KW-0863">Zinc-finger</keyword>
<evidence type="ECO:0000313" key="11">
    <source>
        <dbReference type="EMBL" id="PKI71203.1"/>
    </source>
</evidence>
<evidence type="ECO:0000256" key="2">
    <source>
        <dbReference type="ARBA" id="ARBA00022679"/>
    </source>
</evidence>
<keyword evidence="12" id="KW-1185">Reference proteome</keyword>
<evidence type="ECO:0000256" key="7">
    <source>
        <dbReference type="ARBA" id="ARBA00022801"/>
    </source>
</evidence>
<evidence type="ECO:0000259" key="10">
    <source>
        <dbReference type="PROSITE" id="PS50158"/>
    </source>
</evidence>
<dbReference type="Pfam" id="PF17917">
    <property type="entry name" value="RT_RNaseH"/>
    <property type="match status" value="1"/>
</dbReference>
<dbReference type="GO" id="GO:0006508">
    <property type="term" value="P:proteolysis"/>
    <property type="evidence" value="ECO:0007669"/>
    <property type="project" value="UniProtKB-KW"/>
</dbReference>
<dbReference type="PANTHER" id="PTHR33064">
    <property type="entry name" value="POL PROTEIN"/>
    <property type="match status" value="1"/>
</dbReference>
<gene>
    <name evidence="11" type="ORF">CRG98_008378</name>
</gene>
<dbReference type="PANTHER" id="PTHR33064:SF37">
    <property type="entry name" value="RIBONUCLEASE H"/>
    <property type="match status" value="1"/>
</dbReference>
<dbReference type="CDD" id="cd09274">
    <property type="entry name" value="RNase_HI_RT_Ty3"/>
    <property type="match status" value="1"/>
</dbReference>
<proteinExistence type="predicted"/>
<dbReference type="GO" id="GO:0008270">
    <property type="term" value="F:zinc ion binding"/>
    <property type="evidence" value="ECO:0007669"/>
    <property type="project" value="UniProtKB-KW"/>
</dbReference>
<dbReference type="InterPro" id="IPR051320">
    <property type="entry name" value="Viral_Replic_Matur_Polypro"/>
</dbReference>
<evidence type="ECO:0000256" key="4">
    <source>
        <dbReference type="ARBA" id="ARBA00022722"/>
    </source>
</evidence>
<evidence type="ECO:0000256" key="6">
    <source>
        <dbReference type="ARBA" id="ARBA00022759"/>
    </source>
</evidence>
<dbReference type="Pfam" id="PF00098">
    <property type="entry name" value="zf-CCHC"/>
    <property type="match status" value="1"/>
</dbReference>
<reference evidence="11 12" key="1">
    <citation type="submission" date="2017-11" db="EMBL/GenBank/DDBJ databases">
        <title>De-novo sequencing of pomegranate (Punica granatum L.) genome.</title>
        <authorList>
            <person name="Akparov Z."/>
            <person name="Amiraslanov A."/>
            <person name="Hajiyeva S."/>
            <person name="Abbasov M."/>
            <person name="Kaur K."/>
            <person name="Hamwieh A."/>
            <person name="Solovyev V."/>
            <person name="Salamov A."/>
            <person name="Braich B."/>
            <person name="Kosarev P."/>
            <person name="Mahmoud A."/>
            <person name="Hajiyev E."/>
            <person name="Babayeva S."/>
            <person name="Izzatullayeva V."/>
            <person name="Mammadov A."/>
            <person name="Mammadov A."/>
            <person name="Sharifova S."/>
            <person name="Ojaghi J."/>
            <person name="Eynullazada K."/>
            <person name="Bayramov B."/>
            <person name="Abdulazimova A."/>
            <person name="Shahmuradov I."/>
        </authorList>
    </citation>
    <scope>NUCLEOTIDE SEQUENCE [LARGE SCALE GENOMIC DNA]</scope>
    <source>
        <strain evidence="12">cv. AG2017</strain>
        <tissue evidence="11">Leaf</tissue>
    </source>
</reference>
<dbReference type="Proteomes" id="UP000233551">
    <property type="component" value="Unassembled WGS sequence"/>
</dbReference>
<accession>A0A2I0KSC6</accession>
<protein>
    <recommendedName>
        <fullName evidence="10">CCHC-type domain-containing protein</fullName>
    </recommendedName>
</protein>